<dbReference type="eggNOG" id="KOG3250">
    <property type="taxonomic scope" value="Eukaryota"/>
</dbReference>
<dbReference type="STRING" id="126957.T1IJC1"/>
<dbReference type="OMA" id="GTYKQFR"/>
<name>T1IJC1_STRMM</name>
<dbReference type="InterPro" id="IPR000717">
    <property type="entry name" value="PCI_dom"/>
</dbReference>
<organism evidence="9 10">
    <name type="scientific">Strigamia maritima</name>
    <name type="common">European centipede</name>
    <name type="synonym">Geophilus maritimus</name>
    <dbReference type="NCBI Taxonomy" id="126957"/>
    <lineage>
        <taxon>Eukaryota</taxon>
        <taxon>Metazoa</taxon>
        <taxon>Ecdysozoa</taxon>
        <taxon>Arthropoda</taxon>
        <taxon>Myriapoda</taxon>
        <taxon>Chilopoda</taxon>
        <taxon>Pleurostigmophora</taxon>
        <taxon>Geophilomorpha</taxon>
        <taxon>Linotaeniidae</taxon>
        <taxon>Strigamia</taxon>
    </lineage>
</organism>
<evidence type="ECO:0000313" key="10">
    <source>
        <dbReference type="Proteomes" id="UP000014500"/>
    </source>
</evidence>
<dbReference type="PANTHER" id="PTHR15350:SF5">
    <property type="entry name" value="COP9 SIGNALOSOME COMPLEX SUBUNIT 7"/>
    <property type="match status" value="1"/>
</dbReference>
<reference evidence="9" key="2">
    <citation type="submission" date="2015-02" db="UniProtKB">
        <authorList>
            <consortium name="EnsemblMetazoa"/>
        </authorList>
    </citation>
    <scope>IDENTIFICATION</scope>
</reference>
<evidence type="ECO:0000259" key="8">
    <source>
        <dbReference type="PROSITE" id="PS50250"/>
    </source>
</evidence>
<comment type="similarity">
    <text evidence="3">Belongs to the CSN7/EIF3M family. CSN7 subfamily.</text>
</comment>
<proteinExistence type="inferred from homology"/>
<dbReference type="SMART" id="SM00088">
    <property type="entry name" value="PINT"/>
    <property type="match status" value="1"/>
</dbReference>
<dbReference type="AlphaFoldDB" id="T1IJC1"/>
<dbReference type="GO" id="GO:0010387">
    <property type="term" value="P:COP9 signalosome assembly"/>
    <property type="evidence" value="ECO:0007669"/>
    <property type="project" value="InterPro"/>
</dbReference>
<dbReference type="GO" id="GO:0008180">
    <property type="term" value="C:COP9 signalosome"/>
    <property type="evidence" value="ECO:0007669"/>
    <property type="project" value="UniProtKB-KW"/>
</dbReference>
<keyword evidence="5" id="KW-0736">Signalosome</keyword>
<dbReference type="InterPro" id="IPR041481">
    <property type="entry name" value="CSN7_helixI"/>
</dbReference>
<sequence length="254" mass="29194">MPNVAELAEGPYAKYFNLLNLFAYGTYSDYLANQANLPELTPPQIQKLRHLTIVSLATKTKCIPYSTLLKELDMKNLRELEDLIIEVIYADIVHGKLDQKHSQLEVDYTIGRDIRPEDVPNIVSVLTDWCDSCETILSNVESQINKANTNKDSRNKHKTLLEQEVSNIRKILKNQAQDVEEQMATDTREVGAQPEKLIKNSPKLKEKRQKENGKLCSIHLIINPSYYYSNATWKWQILVKIIMNCQVNHALKNI</sequence>
<keyword evidence="6" id="KW-0539">Nucleus</keyword>
<protein>
    <recommendedName>
        <fullName evidence="8">PCI domain-containing protein</fullName>
    </recommendedName>
</protein>
<evidence type="ECO:0000313" key="9">
    <source>
        <dbReference type="EnsemblMetazoa" id="SMAR000984-PA"/>
    </source>
</evidence>
<evidence type="ECO:0000256" key="4">
    <source>
        <dbReference type="ARBA" id="ARBA00022490"/>
    </source>
</evidence>
<evidence type="ECO:0000256" key="2">
    <source>
        <dbReference type="ARBA" id="ARBA00004496"/>
    </source>
</evidence>
<dbReference type="Pfam" id="PF01399">
    <property type="entry name" value="PCI"/>
    <property type="match status" value="1"/>
</dbReference>
<comment type="subcellular location">
    <subcellularLocation>
        <location evidence="2">Cytoplasm</location>
    </subcellularLocation>
    <subcellularLocation>
        <location evidence="1">Nucleus</location>
    </subcellularLocation>
</comment>
<keyword evidence="4" id="KW-0963">Cytoplasm</keyword>
<dbReference type="HOGENOM" id="CLU_054426_2_0_1"/>
<evidence type="ECO:0000256" key="7">
    <source>
        <dbReference type="SAM" id="Coils"/>
    </source>
</evidence>
<dbReference type="Proteomes" id="UP000014500">
    <property type="component" value="Unassembled WGS sequence"/>
</dbReference>
<dbReference type="EMBL" id="JH430253">
    <property type="status" value="NOT_ANNOTATED_CDS"/>
    <property type="molecule type" value="Genomic_DNA"/>
</dbReference>
<evidence type="ECO:0000256" key="3">
    <source>
        <dbReference type="ARBA" id="ARBA00008482"/>
    </source>
</evidence>
<evidence type="ECO:0000256" key="6">
    <source>
        <dbReference type="ARBA" id="ARBA00023242"/>
    </source>
</evidence>
<dbReference type="PhylomeDB" id="T1IJC1"/>
<evidence type="ECO:0000256" key="5">
    <source>
        <dbReference type="ARBA" id="ARBA00022790"/>
    </source>
</evidence>
<reference evidence="10" key="1">
    <citation type="submission" date="2011-05" db="EMBL/GenBank/DDBJ databases">
        <authorList>
            <person name="Richards S.R."/>
            <person name="Qu J."/>
            <person name="Jiang H."/>
            <person name="Jhangiani S.N."/>
            <person name="Agravi P."/>
            <person name="Goodspeed R."/>
            <person name="Gross S."/>
            <person name="Mandapat C."/>
            <person name="Jackson L."/>
            <person name="Mathew T."/>
            <person name="Pu L."/>
            <person name="Thornton R."/>
            <person name="Saada N."/>
            <person name="Wilczek-Boney K.B."/>
            <person name="Lee S."/>
            <person name="Kovar C."/>
            <person name="Wu Y."/>
            <person name="Scherer S.E."/>
            <person name="Worley K.C."/>
            <person name="Muzny D.M."/>
            <person name="Gibbs R."/>
        </authorList>
    </citation>
    <scope>NUCLEOTIDE SEQUENCE</scope>
    <source>
        <strain evidence="10">Brora</strain>
    </source>
</reference>
<dbReference type="GO" id="GO:0005737">
    <property type="term" value="C:cytoplasm"/>
    <property type="evidence" value="ECO:0007669"/>
    <property type="project" value="UniProtKB-SubCell"/>
</dbReference>
<keyword evidence="10" id="KW-1185">Reference proteome</keyword>
<feature type="domain" description="PCI" evidence="8">
    <location>
        <begin position="1"/>
        <end position="111"/>
    </location>
</feature>
<accession>T1IJC1</accession>
<keyword evidence="7" id="KW-0175">Coiled coil</keyword>
<feature type="coiled-coil region" evidence="7">
    <location>
        <begin position="162"/>
        <end position="189"/>
    </location>
</feature>
<dbReference type="Pfam" id="PF18392">
    <property type="entry name" value="CSN7a_helixI"/>
    <property type="match status" value="1"/>
</dbReference>
<evidence type="ECO:0000256" key="1">
    <source>
        <dbReference type="ARBA" id="ARBA00004123"/>
    </source>
</evidence>
<dbReference type="PANTHER" id="PTHR15350">
    <property type="entry name" value="COP9 SIGNALOSOME COMPLEX SUBUNIT 7/DENDRITIC CELL PROTEIN GA17"/>
    <property type="match status" value="1"/>
</dbReference>
<dbReference type="EnsemblMetazoa" id="SMAR000984-RA">
    <property type="protein sequence ID" value="SMAR000984-PA"/>
    <property type="gene ID" value="SMAR000984"/>
</dbReference>
<dbReference type="PROSITE" id="PS50250">
    <property type="entry name" value="PCI"/>
    <property type="match status" value="1"/>
</dbReference>
<dbReference type="InterPro" id="IPR045237">
    <property type="entry name" value="COPS7/eIF3m"/>
</dbReference>